<organism evidence="2 3">
    <name type="scientific">Ancylostoma duodenale</name>
    <dbReference type="NCBI Taxonomy" id="51022"/>
    <lineage>
        <taxon>Eukaryota</taxon>
        <taxon>Metazoa</taxon>
        <taxon>Ecdysozoa</taxon>
        <taxon>Nematoda</taxon>
        <taxon>Chromadorea</taxon>
        <taxon>Rhabditida</taxon>
        <taxon>Rhabditina</taxon>
        <taxon>Rhabditomorpha</taxon>
        <taxon>Strongyloidea</taxon>
        <taxon>Ancylostomatidae</taxon>
        <taxon>Ancylostomatinae</taxon>
        <taxon>Ancylostoma</taxon>
    </lineage>
</organism>
<proteinExistence type="predicted"/>
<name>A0A0C2HAW4_9BILA</name>
<dbReference type="Proteomes" id="UP000054047">
    <property type="component" value="Unassembled WGS sequence"/>
</dbReference>
<evidence type="ECO:0000256" key="1">
    <source>
        <dbReference type="SAM" id="MobiDB-lite"/>
    </source>
</evidence>
<protein>
    <submittedName>
        <fullName evidence="2">Uncharacterized protein</fullName>
    </submittedName>
</protein>
<evidence type="ECO:0000313" key="2">
    <source>
        <dbReference type="EMBL" id="KIH68784.1"/>
    </source>
</evidence>
<dbReference type="OrthoDB" id="5874132at2759"/>
<reference evidence="2 3" key="1">
    <citation type="submission" date="2013-12" db="EMBL/GenBank/DDBJ databases">
        <title>Draft genome of the parsitic nematode Ancylostoma duodenale.</title>
        <authorList>
            <person name="Mitreva M."/>
        </authorList>
    </citation>
    <scope>NUCLEOTIDE SEQUENCE [LARGE SCALE GENOMIC DNA]</scope>
    <source>
        <strain evidence="2 3">Zhejiang</strain>
    </source>
</reference>
<gene>
    <name evidence="2" type="ORF">ANCDUO_00876</name>
</gene>
<keyword evidence="3" id="KW-1185">Reference proteome</keyword>
<accession>A0A0C2HAW4</accession>
<dbReference type="EMBL" id="KN726292">
    <property type="protein sequence ID" value="KIH68784.1"/>
    <property type="molecule type" value="Genomic_DNA"/>
</dbReference>
<dbReference type="AlphaFoldDB" id="A0A0C2HAW4"/>
<evidence type="ECO:0000313" key="3">
    <source>
        <dbReference type="Proteomes" id="UP000054047"/>
    </source>
</evidence>
<feature type="region of interest" description="Disordered" evidence="1">
    <location>
        <begin position="1"/>
        <end position="42"/>
    </location>
</feature>
<sequence>MQEGIRLSPVSHGRHAWLSEVEDSRTEGGYMGSEEGPSSEDKVTTLIPDCAFHAIWMQSNEIRTFI</sequence>